<gene>
    <name evidence="1" type="ORF">K505DRAFT_51353</name>
</gene>
<accession>A0A6A6X9Q3</accession>
<organism evidence="1 2">
    <name type="scientific">Melanomma pulvis-pyrius CBS 109.77</name>
    <dbReference type="NCBI Taxonomy" id="1314802"/>
    <lineage>
        <taxon>Eukaryota</taxon>
        <taxon>Fungi</taxon>
        <taxon>Dikarya</taxon>
        <taxon>Ascomycota</taxon>
        <taxon>Pezizomycotina</taxon>
        <taxon>Dothideomycetes</taxon>
        <taxon>Pleosporomycetidae</taxon>
        <taxon>Pleosporales</taxon>
        <taxon>Melanommataceae</taxon>
        <taxon>Melanomma</taxon>
    </lineage>
</organism>
<evidence type="ECO:0000313" key="2">
    <source>
        <dbReference type="Proteomes" id="UP000799757"/>
    </source>
</evidence>
<proteinExistence type="predicted"/>
<dbReference type="AlphaFoldDB" id="A0A6A6X9Q3"/>
<evidence type="ECO:0000313" key="1">
    <source>
        <dbReference type="EMBL" id="KAF2792665.1"/>
    </source>
</evidence>
<protein>
    <submittedName>
        <fullName evidence="1">Uncharacterized protein</fullName>
    </submittedName>
</protein>
<sequence>MLGRTNFAALRRDSVSRHITAPPARRPSHIRDHRRSRSKLCKASAHPHQPLLLSTALGSLLSSGLLTEDPHCLKACCVQVAQQALLAFIRLLSILRISSLSATTRLTHHALRRPDGFQGALCNNRFPSHLK</sequence>
<dbReference type="EMBL" id="MU001960">
    <property type="protein sequence ID" value="KAF2792665.1"/>
    <property type="molecule type" value="Genomic_DNA"/>
</dbReference>
<dbReference type="Proteomes" id="UP000799757">
    <property type="component" value="Unassembled WGS sequence"/>
</dbReference>
<name>A0A6A6X9Q3_9PLEO</name>
<reference evidence="1" key="1">
    <citation type="journal article" date="2020" name="Stud. Mycol.">
        <title>101 Dothideomycetes genomes: a test case for predicting lifestyles and emergence of pathogens.</title>
        <authorList>
            <person name="Haridas S."/>
            <person name="Albert R."/>
            <person name="Binder M."/>
            <person name="Bloem J."/>
            <person name="Labutti K."/>
            <person name="Salamov A."/>
            <person name="Andreopoulos B."/>
            <person name="Baker S."/>
            <person name="Barry K."/>
            <person name="Bills G."/>
            <person name="Bluhm B."/>
            <person name="Cannon C."/>
            <person name="Castanera R."/>
            <person name="Culley D."/>
            <person name="Daum C."/>
            <person name="Ezra D."/>
            <person name="Gonzalez J."/>
            <person name="Henrissat B."/>
            <person name="Kuo A."/>
            <person name="Liang C."/>
            <person name="Lipzen A."/>
            <person name="Lutzoni F."/>
            <person name="Magnuson J."/>
            <person name="Mondo S."/>
            <person name="Nolan M."/>
            <person name="Ohm R."/>
            <person name="Pangilinan J."/>
            <person name="Park H.-J."/>
            <person name="Ramirez L."/>
            <person name="Alfaro M."/>
            <person name="Sun H."/>
            <person name="Tritt A."/>
            <person name="Yoshinaga Y."/>
            <person name="Zwiers L.-H."/>
            <person name="Turgeon B."/>
            <person name="Goodwin S."/>
            <person name="Spatafora J."/>
            <person name="Crous P."/>
            <person name="Grigoriev I."/>
        </authorList>
    </citation>
    <scope>NUCLEOTIDE SEQUENCE</scope>
    <source>
        <strain evidence="1">CBS 109.77</strain>
    </source>
</reference>
<keyword evidence="2" id="KW-1185">Reference proteome</keyword>